<comment type="caution">
    <text evidence="1">The sequence shown here is derived from an EMBL/GenBank/DDBJ whole genome shotgun (WGS) entry which is preliminary data.</text>
</comment>
<evidence type="ECO:0000313" key="1">
    <source>
        <dbReference type="EMBL" id="CAI0453849.1"/>
    </source>
</evidence>
<dbReference type="Proteomes" id="UP001154282">
    <property type="component" value="Unassembled WGS sequence"/>
</dbReference>
<sequence length="32" mass="3795">MKHTENFRCLRLFSMQINPIKRSYNPLANGNT</sequence>
<reference evidence="1" key="1">
    <citation type="submission" date="2022-08" db="EMBL/GenBank/DDBJ databases">
        <authorList>
            <person name="Gutierrez-Valencia J."/>
        </authorList>
    </citation>
    <scope>NUCLEOTIDE SEQUENCE</scope>
</reference>
<protein>
    <submittedName>
        <fullName evidence="1">Uncharacterized protein</fullName>
    </submittedName>
</protein>
<dbReference type="AlphaFoldDB" id="A0AAV0N5R4"/>
<keyword evidence="2" id="KW-1185">Reference proteome</keyword>
<dbReference type="EMBL" id="CAMGYJ010000008">
    <property type="protein sequence ID" value="CAI0453849.1"/>
    <property type="molecule type" value="Genomic_DNA"/>
</dbReference>
<proteinExistence type="predicted"/>
<organism evidence="1 2">
    <name type="scientific">Linum tenue</name>
    <dbReference type="NCBI Taxonomy" id="586396"/>
    <lineage>
        <taxon>Eukaryota</taxon>
        <taxon>Viridiplantae</taxon>
        <taxon>Streptophyta</taxon>
        <taxon>Embryophyta</taxon>
        <taxon>Tracheophyta</taxon>
        <taxon>Spermatophyta</taxon>
        <taxon>Magnoliopsida</taxon>
        <taxon>eudicotyledons</taxon>
        <taxon>Gunneridae</taxon>
        <taxon>Pentapetalae</taxon>
        <taxon>rosids</taxon>
        <taxon>fabids</taxon>
        <taxon>Malpighiales</taxon>
        <taxon>Linaceae</taxon>
        <taxon>Linum</taxon>
    </lineage>
</organism>
<name>A0AAV0N5R4_9ROSI</name>
<gene>
    <name evidence="1" type="ORF">LITE_LOCUS31751</name>
</gene>
<evidence type="ECO:0000313" key="2">
    <source>
        <dbReference type="Proteomes" id="UP001154282"/>
    </source>
</evidence>
<accession>A0AAV0N5R4</accession>